<dbReference type="AlphaFoldDB" id="A0A6N2AG08"/>
<protein>
    <recommendedName>
        <fullName evidence="2">Retrovirus-related Pol polyprotein from transposon TNT 1-94</fullName>
    </recommendedName>
</protein>
<organism evidence="1">
    <name type="scientific">Solanum chilense</name>
    <name type="common">Tomato</name>
    <name type="synonym">Lycopersicon chilense</name>
    <dbReference type="NCBI Taxonomy" id="4083"/>
    <lineage>
        <taxon>Eukaryota</taxon>
        <taxon>Viridiplantae</taxon>
        <taxon>Streptophyta</taxon>
        <taxon>Embryophyta</taxon>
        <taxon>Tracheophyta</taxon>
        <taxon>Spermatophyta</taxon>
        <taxon>Magnoliopsida</taxon>
        <taxon>eudicotyledons</taxon>
        <taxon>Gunneridae</taxon>
        <taxon>Pentapetalae</taxon>
        <taxon>asterids</taxon>
        <taxon>lamiids</taxon>
        <taxon>Solanales</taxon>
        <taxon>Solanaceae</taxon>
        <taxon>Solanoideae</taxon>
        <taxon>Solaneae</taxon>
        <taxon>Solanum</taxon>
        <taxon>Solanum subgen. Lycopersicon</taxon>
    </lineage>
</organism>
<sequence length="209" mass="22479">IGVKPESMTEEKWKLKDRQALGFIRLTLSRNVAFNIVKEKTTFDEIKALILMSSLPESWDTVAATISSSGGSEKLKFDEICDVVLSENIRKQEVGDSSGSALSVDRRGRTKDIGDALILSVNSPFESWILDSGASFHSSPSKELFQNFKSGNFGKLDSTGYAAEFGKGSWKIVKCAMVVARGTKSGTLYTTAGCINMAAIAEGASGSCL</sequence>
<comment type="caution">
    <text evidence="1">The sequence shown here is derived from an EMBL/GenBank/DDBJ whole genome shotgun (WGS) entry which is preliminary data.</text>
</comment>
<feature type="non-terminal residue" evidence="1">
    <location>
        <position position="1"/>
    </location>
</feature>
<proteinExistence type="predicted"/>
<accession>A0A6N2AG08</accession>
<evidence type="ECO:0000313" key="1">
    <source>
        <dbReference type="EMBL" id="TMW80639.1"/>
    </source>
</evidence>
<name>A0A6N2AG08_SOLCI</name>
<feature type="non-terminal residue" evidence="1">
    <location>
        <position position="209"/>
    </location>
</feature>
<reference evidence="1" key="1">
    <citation type="submission" date="2019-05" db="EMBL/GenBank/DDBJ databases">
        <title>The de novo reference genome and transcriptome assemblies of the wild tomato species Solanum chilense.</title>
        <authorList>
            <person name="Stam R."/>
            <person name="Nosenko T."/>
            <person name="Hoerger A.C."/>
            <person name="Stephan W."/>
            <person name="Seidel M.A."/>
            <person name="Kuhn J.M.M."/>
            <person name="Haberer G."/>
            <person name="Tellier A."/>
        </authorList>
    </citation>
    <scope>NUCLEOTIDE SEQUENCE</scope>
    <source>
        <tissue evidence="1">Mature leaves</tissue>
    </source>
</reference>
<evidence type="ECO:0008006" key="2">
    <source>
        <dbReference type="Google" id="ProtNLM"/>
    </source>
</evidence>
<dbReference type="EMBL" id="RXGB01046576">
    <property type="protein sequence ID" value="TMW80639.1"/>
    <property type="molecule type" value="Genomic_DNA"/>
</dbReference>
<gene>
    <name evidence="1" type="ORF">EJD97_017495</name>
</gene>